<reference evidence="1" key="1">
    <citation type="submission" date="2020-06" db="EMBL/GenBank/DDBJ databases">
        <authorList>
            <consortium name="Plant Systems Biology data submission"/>
        </authorList>
    </citation>
    <scope>NUCLEOTIDE SEQUENCE</scope>
    <source>
        <strain evidence="1">D6</strain>
    </source>
</reference>
<sequence length="427" mass="47732">MTHSQAHFRHQVSSLLDVTSLLEPALVNRWKRGAKSILLCIRSDHILESNVARYLLELLETINALEGLEKFQLIIRGQRSRLRTSVLAAIVEKAKKMTTLEISNAFILVDCPNSDECNRALRQHGTLDSMALLDCQPARRDGIATSLLPLISSLAENQVLTNLVIDSKVLQGDNEEITRALAELGRSSLRTFKLCNCREHGLAEDNLLPMLRQLHTNQVMSELCLYDESPTQGRSGATISAAVAEMLGTNSKLESVLLSVQPTNVPPIIEALRTNTTMKRIRLHAQHQSCFKTVMENLARVLRDDNFVLEQCQLGAGGPITSSNVIEYFLTLNRLGRNFLLTNHEATTDDWVKTVCSHQERTDVVMYFLLKNPSLIDQTISSQGLVSESDHMANAQQPQAKSNQGRVVVTSQSEFAVFTERNKRQKH</sequence>
<name>A0A9N8EH42_9STRA</name>
<protein>
    <submittedName>
        <fullName evidence="1">Uncharacterized protein</fullName>
    </submittedName>
</protein>
<proteinExistence type="predicted"/>
<dbReference type="Proteomes" id="UP001153069">
    <property type="component" value="Unassembled WGS sequence"/>
</dbReference>
<organism evidence="1 2">
    <name type="scientific">Seminavis robusta</name>
    <dbReference type="NCBI Taxonomy" id="568900"/>
    <lineage>
        <taxon>Eukaryota</taxon>
        <taxon>Sar</taxon>
        <taxon>Stramenopiles</taxon>
        <taxon>Ochrophyta</taxon>
        <taxon>Bacillariophyta</taxon>
        <taxon>Bacillariophyceae</taxon>
        <taxon>Bacillariophycidae</taxon>
        <taxon>Naviculales</taxon>
        <taxon>Naviculaceae</taxon>
        <taxon>Seminavis</taxon>
    </lineage>
</organism>
<gene>
    <name evidence="1" type="ORF">SEMRO_1156_G247310.1</name>
</gene>
<evidence type="ECO:0000313" key="2">
    <source>
        <dbReference type="Proteomes" id="UP001153069"/>
    </source>
</evidence>
<keyword evidence="2" id="KW-1185">Reference proteome</keyword>
<dbReference type="AlphaFoldDB" id="A0A9N8EH42"/>
<dbReference type="Gene3D" id="3.80.10.10">
    <property type="entry name" value="Ribonuclease Inhibitor"/>
    <property type="match status" value="1"/>
</dbReference>
<dbReference type="SUPFAM" id="SSF52047">
    <property type="entry name" value="RNI-like"/>
    <property type="match status" value="1"/>
</dbReference>
<accession>A0A9N8EH42</accession>
<evidence type="ECO:0000313" key="1">
    <source>
        <dbReference type="EMBL" id="CAB9521027.1"/>
    </source>
</evidence>
<dbReference type="EMBL" id="CAICTM010001154">
    <property type="protein sequence ID" value="CAB9521027.1"/>
    <property type="molecule type" value="Genomic_DNA"/>
</dbReference>
<comment type="caution">
    <text evidence="1">The sequence shown here is derived from an EMBL/GenBank/DDBJ whole genome shotgun (WGS) entry which is preliminary data.</text>
</comment>
<dbReference type="InterPro" id="IPR032675">
    <property type="entry name" value="LRR_dom_sf"/>
</dbReference>